<dbReference type="HOGENOM" id="CLU_069585_0_0_11"/>
<evidence type="ECO:0000256" key="6">
    <source>
        <dbReference type="PROSITE-ProRule" id="PRU01373"/>
    </source>
</evidence>
<dbReference type="GO" id="GO:0008360">
    <property type="term" value="P:regulation of cell shape"/>
    <property type="evidence" value="ECO:0007669"/>
    <property type="project" value="UniProtKB-UniRule"/>
</dbReference>
<proteinExistence type="predicted"/>
<evidence type="ECO:0000256" key="2">
    <source>
        <dbReference type="ARBA" id="ARBA00022679"/>
    </source>
</evidence>
<evidence type="ECO:0000256" key="4">
    <source>
        <dbReference type="ARBA" id="ARBA00022984"/>
    </source>
</evidence>
<dbReference type="InterPro" id="IPR038063">
    <property type="entry name" value="Transpep_catalytic_dom"/>
</dbReference>
<evidence type="ECO:0000256" key="5">
    <source>
        <dbReference type="ARBA" id="ARBA00023316"/>
    </source>
</evidence>
<keyword evidence="11" id="KW-1185">Reference proteome</keyword>
<dbReference type="STRING" id="1193181.BN10_1070034"/>
<dbReference type="Proteomes" id="UP000013167">
    <property type="component" value="Unassembled WGS sequence"/>
</dbReference>
<comment type="pathway">
    <text evidence="1 6">Cell wall biogenesis; peptidoglycan biosynthesis.</text>
</comment>
<dbReference type="Pfam" id="PF01471">
    <property type="entry name" value="PG_binding_1"/>
    <property type="match status" value="1"/>
</dbReference>
<feature type="domain" description="L,D-TPase catalytic" evidence="9">
    <location>
        <begin position="166"/>
        <end position="289"/>
    </location>
</feature>
<keyword evidence="5 6" id="KW-0961">Cell wall biogenesis/degradation</keyword>
<dbReference type="PANTHER" id="PTHR30582">
    <property type="entry name" value="L,D-TRANSPEPTIDASE"/>
    <property type="match status" value="1"/>
</dbReference>
<dbReference type="GO" id="GO:0018104">
    <property type="term" value="P:peptidoglycan-protein cross-linking"/>
    <property type="evidence" value="ECO:0007669"/>
    <property type="project" value="TreeGrafter"/>
</dbReference>
<reference evidence="10 11" key="1">
    <citation type="journal article" date="2013" name="ISME J.">
        <title>A metabolic model for members of the genus Tetrasphaera involved in enhanced biological phosphorus removal.</title>
        <authorList>
            <person name="Kristiansen R."/>
            <person name="Nguyen H.T.T."/>
            <person name="Saunders A.M."/>
            <person name="Nielsen J.L."/>
            <person name="Wimmer R."/>
            <person name="Le V.Q."/>
            <person name="McIlroy S.J."/>
            <person name="Petrovski S."/>
            <person name="Seviour R.J."/>
            <person name="Calteau A."/>
            <person name="Nielsen K.L."/>
            <person name="Nielsen P.H."/>
        </authorList>
    </citation>
    <scope>NUCLEOTIDE SEQUENCE [LARGE SCALE GENOMIC DNA]</scope>
    <source>
        <strain evidence="10 11">Lp2</strain>
    </source>
</reference>
<dbReference type="InterPro" id="IPR005490">
    <property type="entry name" value="LD_TPept_cat_dom"/>
</dbReference>
<keyword evidence="4 6" id="KW-0573">Peptidoglycan synthesis</keyword>
<organism evidence="10 11">
    <name type="scientific">Phycicoccus elongatus Lp2</name>
    <dbReference type="NCBI Taxonomy" id="1193181"/>
    <lineage>
        <taxon>Bacteria</taxon>
        <taxon>Bacillati</taxon>
        <taxon>Actinomycetota</taxon>
        <taxon>Actinomycetes</taxon>
        <taxon>Micrococcales</taxon>
        <taxon>Intrasporangiaceae</taxon>
        <taxon>Phycicoccus</taxon>
    </lineage>
</organism>
<dbReference type="eggNOG" id="COG3409">
    <property type="taxonomic scope" value="Bacteria"/>
</dbReference>
<dbReference type="InterPro" id="IPR036365">
    <property type="entry name" value="PGBD-like_sf"/>
</dbReference>
<evidence type="ECO:0000256" key="1">
    <source>
        <dbReference type="ARBA" id="ARBA00004752"/>
    </source>
</evidence>
<dbReference type="SUPFAM" id="SSF47090">
    <property type="entry name" value="PGBD-like"/>
    <property type="match status" value="1"/>
</dbReference>
<feature type="active site" description="Nucleophile" evidence="6">
    <location>
        <position position="263"/>
    </location>
</feature>
<evidence type="ECO:0000313" key="11">
    <source>
        <dbReference type="Proteomes" id="UP000013167"/>
    </source>
</evidence>
<feature type="compositionally biased region" description="Polar residues" evidence="7">
    <location>
        <begin position="29"/>
        <end position="47"/>
    </location>
</feature>
<feature type="signal peptide" evidence="8">
    <location>
        <begin position="1"/>
        <end position="22"/>
    </location>
</feature>
<dbReference type="PROSITE" id="PS52029">
    <property type="entry name" value="LD_TPASE"/>
    <property type="match status" value="1"/>
</dbReference>
<dbReference type="EMBL" id="CAIZ01000010">
    <property type="protein sequence ID" value="CCH68594.1"/>
    <property type="molecule type" value="Genomic_DNA"/>
</dbReference>
<dbReference type="SUPFAM" id="SSF141523">
    <property type="entry name" value="L,D-transpeptidase catalytic domain-like"/>
    <property type="match status" value="1"/>
</dbReference>
<keyword evidence="3 6" id="KW-0133">Cell shape</keyword>
<dbReference type="Gene3D" id="1.10.101.10">
    <property type="entry name" value="PGBD-like superfamily/PGBD"/>
    <property type="match status" value="1"/>
</dbReference>
<keyword evidence="2" id="KW-0808">Transferase</keyword>
<dbReference type="AlphaFoldDB" id="N0E105"/>
<evidence type="ECO:0000259" key="9">
    <source>
        <dbReference type="PROSITE" id="PS52029"/>
    </source>
</evidence>
<keyword evidence="8" id="KW-0732">Signal</keyword>
<dbReference type="InterPro" id="IPR002477">
    <property type="entry name" value="Peptidoglycan-bd-like"/>
</dbReference>
<feature type="compositionally biased region" description="Low complexity" evidence="7">
    <location>
        <begin position="48"/>
        <end position="59"/>
    </location>
</feature>
<comment type="caution">
    <text evidence="10">The sequence shown here is derived from an EMBL/GenBank/DDBJ whole genome shotgun (WGS) entry which is preliminary data.</text>
</comment>
<sequence>MTRITRGGLMVVAAAMTVTVSACGLVWDSESTGQTTNGARTTPSVLSPTPVVTDVATPTPAAPEPPAPTPAITPTPTATTQPPSAPQPPAMLRPGDKGPEVLALQQRLSDLGYWLGTPDGRWGGLTTQAVYALQKTAGIGRDGVVGPAVTKALADGVRPTSRNGGTGIEVDVPRQIILVVRDGAVVRVLNTSTGSNVPYEEVYEGKTYRGSARTPAGSFSVFREVDKLDKGPLGSLYRPKYFNGGIAIHGAASIPPYPASHGCARVSNAAMDLIWAENSMAIGARVTVY</sequence>
<dbReference type="PANTHER" id="PTHR30582:SF2">
    <property type="entry name" value="L,D-TRANSPEPTIDASE YCIB-RELATED"/>
    <property type="match status" value="1"/>
</dbReference>
<evidence type="ECO:0000256" key="3">
    <source>
        <dbReference type="ARBA" id="ARBA00022960"/>
    </source>
</evidence>
<evidence type="ECO:0000313" key="10">
    <source>
        <dbReference type="EMBL" id="CCH68594.1"/>
    </source>
</evidence>
<accession>N0E105</accession>
<dbReference type="eggNOG" id="COG1376">
    <property type="taxonomic scope" value="Bacteria"/>
</dbReference>
<feature type="compositionally biased region" description="Pro residues" evidence="7">
    <location>
        <begin position="60"/>
        <end position="73"/>
    </location>
</feature>
<dbReference type="UniPathway" id="UPA00219"/>
<dbReference type="InterPro" id="IPR050979">
    <property type="entry name" value="LD-transpeptidase"/>
</dbReference>
<dbReference type="GO" id="GO:0016740">
    <property type="term" value="F:transferase activity"/>
    <property type="evidence" value="ECO:0007669"/>
    <property type="project" value="UniProtKB-KW"/>
</dbReference>
<dbReference type="Gene3D" id="2.40.440.10">
    <property type="entry name" value="L,D-transpeptidase catalytic domain-like"/>
    <property type="match status" value="1"/>
</dbReference>
<dbReference type="CDD" id="cd16913">
    <property type="entry name" value="YkuD_like"/>
    <property type="match status" value="1"/>
</dbReference>
<dbReference type="GO" id="GO:0071972">
    <property type="term" value="F:peptidoglycan L,D-transpeptidase activity"/>
    <property type="evidence" value="ECO:0007669"/>
    <property type="project" value="TreeGrafter"/>
</dbReference>
<dbReference type="InterPro" id="IPR036366">
    <property type="entry name" value="PGBDSf"/>
</dbReference>
<dbReference type="GO" id="GO:0005576">
    <property type="term" value="C:extracellular region"/>
    <property type="evidence" value="ECO:0007669"/>
    <property type="project" value="TreeGrafter"/>
</dbReference>
<dbReference type="Pfam" id="PF03734">
    <property type="entry name" value="YkuD"/>
    <property type="match status" value="1"/>
</dbReference>
<dbReference type="PROSITE" id="PS51257">
    <property type="entry name" value="PROKAR_LIPOPROTEIN"/>
    <property type="match status" value="1"/>
</dbReference>
<name>N0E105_9MICO</name>
<feature type="active site" description="Proton donor/acceptor" evidence="6">
    <location>
        <position position="249"/>
    </location>
</feature>
<feature type="region of interest" description="Disordered" evidence="7">
    <location>
        <begin position="29"/>
        <end position="97"/>
    </location>
</feature>
<protein>
    <submittedName>
        <fullName evidence="10">ErfK/YbiS/YcfS/YnhG family protein</fullName>
    </submittedName>
</protein>
<evidence type="ECO:0000256" key="7">
    <source>
        <dbReference type="SAM" id="MobiDB-lite"/>
    </source>
</evidence>
<dbReference type="GO" id="GO:0071555">
    <property type="term" value="P:cell wall organization"/>
    <property type="evidence" value="ECO:0007669"/>
    <property type="project" value="UniProtKB-UniRule"/>
</dbReference>
<evidence type="ECO:0000256" key="8">
    <source>
        <dbReference type="SAM" id="SignalP"/>
    </source>
</evidence>
<feature type="chain" id="PRO_5004107237" evidence="8">
    <location>
        <begin position="23"/>
        <end position="289"/>
    </location>
</feature>
<gene>
    <name evidence="10" type="ORF">BN10_1070034</name>
</gene>